<reference evidence="3 4" key="1">
    <citation type="journal article" date="2013" name="Genome Announc.">
        <title>Genome Sequence of the Polycyclic Aromatic Hydrocarbon-Degrading Bacterium Strain Marinobacter nanhaiticus D15-8WT.</title>
        <authorList>
            <person name="Cui Z."/>
            <person name="Gao W."/>
            <person name="Li Q."/>
            <person name="Xu G."/>
            <person name="Zheng L."/>
        </authorList>
    </citation>
    <scope>NUCLEOTIDE SEQUENCE [LARGE SCALE GENOMIC DNA]</scope>
    <source>
        <strain evidence="3 4">D15-8W</strain>
    </source>
</reference>
<dbReference type="RefSeq" id="WP_004578697.1">
    <property type="nucleotide sequence ID" value="NZ_AP028878.1"/>
</dbReference>
<proteinExistence type="predicted"/>
<dbReference type="GO" id="GO:0070063">
    <property type="term" value="F:RNA polymerase binding"/>
    <property type="evidence" value="ECO:0007669"/>
    <property type="project" value="InterPro"/>
</dbReference>
<organism evidence="3 4">
    <name type="scientific">Marinobacter nanhaiticus D15-8W</name>
    <dbReference type="NCBI Taxonomy" id="626887"/>
    <lineage>
        <taxon>Bacteria</taxon>
        <taxon>Pseudomonadati</taxon>
        <taxon>Pseudomonadota</taxon>
        <taxon>Gammaproteobacteria</taxon>
        <taxon>Pseudomonadales</taxon>
        <taxon>Marinobacteraceae</taxon>
        <taxon>Marinobacter</taxon>
    </lineage>
</organism>
<dbReference type="GO" id="GO:0032784">
    <property type="term" value="P:regulation of DNA-templated transcription elongation"/>
    <property type="evidence" value="ECO:0007669"/>
    <property type="project" value="InterPro"/>
</dbReference>
<dbReference type="Proteomes" id="UP000013165">
    <property type="component" value="Unassembled WGS sequence"/>
</dbReference>
<feature type="domain" description="Regulator of nucleoside diphosphate kinase N-terminal" evidence="2">
    <location>
        <begin position="5"/>
        <end position="44"/>
    </location>
</feature>
<keyword evidence="3" id="KW-0418">Kinase</keyword>
<dbReference type="InterPro" id="IPR036953">
    <property type="entry name" value="GreA/GreB_C_sf"/>
</dbReference>
<comment type="caution">
    <text evidence="3">The sequence shown here is derived from an EMBL/GenBank/DDBJ whole genome shotgun (WGS) entry which is preliminary data.</text>
</comment>
<sequence length="129" mass="14143">MTGMPAIVVAMEDYDRLSALLDASDSDDETVESLEEELSRANLVKRAELPQNVVTMNSRVRFRNETTGDEHEMILVYPNELKGGEGRISVLAPAGAALLGLTVGDVIDWPMHGRKPLQIKILDVNRSPA</sequence>
<gene>
    <name evidence="3" type="ORF">J057_00225</name>
</gene>
<dbReference type="InterPro" id="IPR001437">
    <property type="entry name" value="Tscrpt_elong_fac_GreA/B_C"/>
</dbReference>
<dbReference type="InterPro" id="IPR023459">
    <property type="entry name" value="Tscrpt_elong_fac_GreA/B_fam"/>
</dbReference>
<dbReference type="GO" id="GO:0003677">
    <property type="term" value="F:DNA binding"/>
    <property type="evidence" value="ECO:0007669"/>
    <property type="project" value="InterPro"/>
</dbReference>
<dbReference type="Pfam" id="PF01272">
    <property type="entry name" value="GreA_GreB"/>
    <property type="match status" value="1"/>
</dbReference>
<dbReference type="Gene3D" id="1.10.286.20">
    <property type="match status" value="1"/>
</dbReference>
<feature type="domain" description="Transcription elongation factor GreA/GreB C-terminal" evidence="1">
    <location>
        <begin position="50"/>
        <end position="125"/>
    </location>
</feature>
<name>N6X1F6_9GAMM</name>
<evidence type="ECO:0000259" key="1">
    <source>
        <dbReference type="Pfam" id="PF01272"/>
    </source>
</evidence>
<evidence type="ECO:0000259" key="2">
    <source>
        <dbReference type="Pfam" id="PF14760"/>
    </source>
</evidence>
<dbReference type="Gene3D" id="3.10.50.30">
    <property type="entry name" value="Transcription elongation factor, GreA/GreB, C-terminal domain"/>
    <property type="match status" value="1"/>
</dbReference>
<dbReference type="GO" id="GO:0016301">
    <property type="term" value="F:kinase activity"/>
    <property type="evidence" value="ECO:0007669"/>
    <property type="project" value="UniProtKB-KW"/>
</dbReference>
<dbReference type="AlphaFoldDB" id="N6X1F6"/>
<accession>N6X1F6</accession>
<dbReference type="OrthoDB" id="192847at2"/>
<dbReference type="PANTHER" id="PTHR30437:SF5">
    <property type="entry name" value="REGULATOR OF NUCLEOSIDE DIPHOSPHATE KINASE"/>
    <property type="match status" value="1"/>
</dbReference>
<evidence type="ECO:0000313" key="4">
    <source>
        <dbReference type="Proteomes" id="UP000013165"/>
    </source>
</evidence>
<dbReference type="Pfam" id="PF14760">
    <property type="entry name" value="Rnk_N"/>
    <property type="match status" value="1"/>
</dbReference>
<dbReference type="PANTHER" id="PTHR30437">
    <property type="entry name" value="TRANSCRIPTION ELONGATION FACTOR GREA"/>
    <property type="match status" value="1"/>
</dbReference>
<dbReference type="STRING" id="626887.J057_00225"/>
<keyword evidence="4" id="KW-1185">Reference proteome</keyword>
<dbReference type="PATRIC" id="fig|626887.3.peg.41"/>
<keyword evidence="3" id="KW-0808">Transferase</keyword>
<dbReference type="eggNOG" id="COG0782">
    <property type="taxonomic scope" value="Bacteria"/>
</dbReference>
<dbReference type="EMBL" id="APLQ01000003">
    <property type="protein sequence ID" value="ENO17232.1"/>
    <property type="molecule type" value="Genomic_DNA"/>
</dbReference>
<dbReference type="GO" id="GO:0006354">
    <property type="term" value="P:DNA-templated transcription elongation"/>
    <property type="evidence" value="ECO:0007669"/>
    <property type="project" value="TreeGrafter"/>
</dbReference>
<dbReference type="InterPro" id="IPR029462">
    <property type="entry name" value="Rnk_N"/>
</dbReference>
<dbReference type="SUPFAM" id="SSF54534">
    <property type="entry name" value="FKBP-like"/>
    <property type="match status" value="1"/>
</dbReference>
<dbReference type="NCBIfam" id="NF004396">
    <property type="entry name" value="PRK05753.1"/>
    <property type="match status" value="1"/>
</dbReference>
<protein>
    <submittedName>
        <fullName evidence="3">Nucleoside diphosphate kinase regulator</fullName>
    </submittedName>
</protein>
<dbReference type="HOGENOM" id="CLU_120358_1_1_6"/>
<evidence type="ECO:0000313" key="3">
    <source>
        <dbReference type="EMBL" id="ENO17232.1"/>
    </source>
</evidence>